<dbReference type="Proteomes" id="UP000076962">
    <property type="component" value="Unassembled WGS sequence"/>
</dbReference>
<gene>
    <name evidence="1" type="ORF">THIOM_000167</name>
</gene>
<dbReference type="AlphaFoldDB" id="A0A176S7T6"/>
<keyword evidence="2" id="KW-1185">Reference proteome</keyword>
<evidence type="ECO:0000313" key="2">
    <source>
        <dbReference type="Proteomes" id="UP000076962"/>
    </source>
</evidence>
<accession>A0A176S7T6</accession>
<dbReference type="EMBL" id="LUTY01000065">
    <property type="protein sequence ID" value="OAD23984.1"/>
    <property type="molecule type" value="Genomic_DNA"/>
</dbReference>
<name>A0A176S7T6_9GAMM</name>
<organism evidence="1 2">
    <name type="scientific">Candidatus Thiomargarita nelsonii</name>
    <dbReference type="NCBI Taxonomy" id="1003181"/>
    <lineage>
        <taxon>Bacteria</taxon>
        <taxon>Pseudomonadati</taxon>
        <taxon>Pseudomonadota</taxon>
        <taxon>Gammaproteobacteria</taxon>
        <taxon>Thiotrichales</taxon>
        <taxon>Thiotrichaceae</taxon>
        <taxon>Thiomargarita</taxon>
    </lineage>
</organism>
<comment type="caution">
    <text evidence="1">The sequence shown here is derived from an EMBL/GenBank/DDBJ whole genome shotgun (WGS) entry which is preliminary data.</text>
</comment>
<proteinExistence type="predicted"/>
<reference evidence="1 2" key="1">
    <citation type="submission" date="2016-05" db="EMBL/GenBank/DDBJ databases">
        <title>Single-cell genome of chain-forming Candidatus Thiomargarita nelsonii and comparison to other large sulfur-oxidizing bacteria.</title>
        <authorList>
            <person name="Winkel M."/>
            <person name="Salman V."/>
            <person name="Woyke T."/>
            <person name="Schulz-Vogt H."/>
            <person name="Richter M."/>
            <person name="Flood B."/>
            <person name="Bailey J."/>
            <person name="Amann R."/>
            <person name="Mussmann M."/>
        </authorList>
    </citation>
    <scope>NUCLEOTIDE SEQUENCE [LARGE SCALE GENOMIC DNA]</scope>
    <source>
        <strain evidence="1 2">THI036</strain>
    </source>
</reference>
<protein>
    <submittedName>
        <fullName evidence="1">Uncharacterized protein</fullName>
    </submittedName>
</protein>
<evidence type="ECO:0000313" key="1">
    <source>
        <dbReference type="EMBL" id="OAD23984.1"/>
    </source>
</evidence>
<sequence>MTNKLSLCPSSVYYEELSARFIKDSHQLRRLDQQGKELMTAEQMAEATTEIRREIISKHIPSLGGKIEPRSIPLEKLAALFEVGDLMKKTEDQR</sequence>